<keyword evidence="4" id="KW-0175">Coiled coil</keyword>
<feature type="compositionally biased region" description="Basic and acidic residues" evidence="5">
    <location>
        <begin position="1044"/>
        <end position="1053"/>
    </location>
</feature>
<keyword evidence="2" id="KW-0040">ANK repeat</keyword>
<protein>
    <submittedName>
        <fullName evidence="6">Isoform c</fullName>
    </submittedName>
</protein>
<evidence type="ECO:0000256" key="1">
    <source>
        <dbReference type="ARBA" id="ARBA00022737"/>
    </source>
</evidence>
<sequence length="1236" mass="143486">MRSLDQVDLRDKAKLLAQVQQLSHKIVNLLNENNENILHIIASEKAFKNSQSITGNKDMTLFEIIQTLVKQMKTLAYKCDKSQGQTPLHYAFKSGNLECALWMVQIIKKEYGYDAQQELLNSIDNDGMRPIDLLAFMIDDYHKSFIRNFHNEEKNYKLSKRFDAYSWGYSDEFQLGYTQLNNMRKYPKKITFTPKTRQNIGNQQDGQPTYLSDNNLPTNQLSIKDIKVANTYSLAITEDGLLFSWGSGINGHLGLGDENSRIQPEQINIDLKDEEKKIRKLKRKHRDMEEVEELMTLHSFVKNATKGGINLSHSQAFIEQQCLISLHNIKGQDNMGNYFLNDKQSMNTNGKNKKHSKKVKQFSNFQNEQALISKRELDCTNTGAVFSWGENDAGQLGFGCRKESSQGLSSHLQFSSTPKKVEQLSKLFVVDVACGDYHSAVITNLQEVYLWGSNKNGQLGIDMENCQQSYKAQKLVLFEYMNSSQKERFLQVKAKYNYTVLVYISDKHQNQFVALFAKSGNSNAHKKLEANVYLSNDYLLAMDMSKSIYLYKIFSQAQNKQQHDVCIVKRLAHEIYSSSNFIELYPTEQDIWAVNSLRQLLVCKDFKQKMHHNNENISFEPVNDVFNVMKAAIGQKHQVVIKIIKQLDDKMTRDINVKKEVMESSETIEDDFEIPMPSSCMMDMGISIAGGSFKTPSSFKIEEDITQNLDNALDLYEMADLQIIDELKINCLKFISLNIVSYLESTYLERLLQLPIYLIRDLENFIKLEDSEKYVLTDMRDIEESEYAQNQQIQMETGKKKEIFNEENCLKLYQELMEMFSEFDGNGRLQDQLKQDLCSKVHKFRSQLRKAHKKMRKGSSNVNQKFETPADRNSYAFDQDDYMNTDDFEVVVNYLDLVNDFIKEDNVEFQEARPSATVIIKKKKGGKQKPKPSQSQQQTQISSNYFFLKTKDNYSKQQEFEKHSLENDFMIVQQCDKKSNKQINKSKQIVKDTTKAGGNQGDKDEKFLLSDLLGLQCKTQEMKNKNEAEDRRSSSDLWNYLENQKEQENDPQKDNLQPNQQIQARERITSFEDIQREETEKKNRKISGGVRKNSTSQVSQPQKQPVKAAVLSEASTKNDWGLIKEEDEIDFDEVIENEKIKKEQARQQLQRDEELVRIMMEEELRRQEEEILQQVLRESAIEYSEKLYYEEQPRLQDNYSTTTVYKKKGPAGKKGKKVTESQQQTQSQMKWIPKAK</sequence>
<dbReference type="InterPro" id="IPR002110">
    <property type="entry name" value="Ankyrin_rpt"/>
</dbReference>
<feature type="region of interest" description="Disordered" evidence="5">
    <location>
        <begin position="982"/>
        <end position="1004"/>
    </location>
</feature>
<feature type="repeat" description="RCC1" evidence="3">
    <location>
        <begin position="162"/>
        <end position="239"/>
    </location>
</feature>
<dbReference type="PROSITE" id="PS50330">
    <property type="entry name" value="UIM"/>
    <property type="match status" value="1"/>
</dbReference>
<feature type="compositionally biased region" description="Polar residues" evidence="5">
    <location>
        <begin position="1092"/>
        <end position="1103"/>
    </location>
</feature>
<keyword evidence="7" id="KW-1185">Reference proteome</keyword>
<feature type="compositionally biased region" description="Basic residues" evidence="5">
    <location>
        <begin position="920"/>
        <end position="930"/>
    </location>
</feature>
<dbReference type="Gene3D" id="2.130.10.30">
    <property type="entry name" value="Regulator of chromosome condensation 1/beta-lactamase-inhibitor protein II"/>
    <property type="match status" value="2"/>
</dbReference>
<dbReference type="InterPro" id="IPR051625">
    <property type="entry name" value="Signaling_Regulatory_Domain"/>
</dbReference>
<reference evidence="6 7" key="1">
    <citation type="submission" date="2014-06" db="EMBL/GenBank/DDBJ databases">
        <authorList>
            <person name="Swart Estienne"/>
        </authorList>
    </citation>
    <scope>NUCLEOTIDE SEQUENCE [LARGE SCALE GENOMIC DNA]</scope>
    <source>
        <strain evidence="6 7">130c</strain>
    </source>
</reference>
<dbReference type="InParanoid" id="A0A078B7M4"/>
<dbReference type="Proteomes" id="UP000039865">
    <property type="component" value="Unassembled WGS sequence"/>
</dbReference>
<keyword evidence="1" id="KW-0677">Repeat</keyword>
<feature type="repeat" description="ANK" evidence="2">
    <location>
        <begin position="83"/>
        <end position="107"/>
    </location>
</feature>
<gene>
    <name evidence="6" type="primary">Contig672.g750</name>
    <name evidence="6" type="ORF">STYLEM_18434</name>
</gene>
<dbReference type="PROSITE" id="PS00626">
    <property type="entry name" value="RCC1_2"/>
    <property type="match status" value="1"/>
</dbReference>
<feature type="compositionally biased region" description="Basic and acidic residues" evidence="5">
    <location>
        <begin position="1064"/>
        <end position="1081"/>
    </location>
</feature>
<dbReference type="InterPro" id="IPR000408">
    <property type="entry name" value="Reg_chr_condens"/>
</dbReference>
<feature type="region of interest" description="Disordered" evidence="5">
    <location>
        <begin position="1044"/>
        <end position="1106"/>
    </location>
</feature>
<evidence type="ECO:0000313" key="6">
    <source>
        <dbReference type="EMBL" id="CDW89302.1"/>
    </source>
</evidence>
<accession>A0A078B7M4</accession>
<dbReference type="SUPFAM" id="SSF50985">
    <property type="entry name" value="RCC1/BLIP-II"/>
    <property type="match status" value="1"/>
</dbReference>
<dbReference type="EMBL" id="CCKQ01017425">
    <property type="protein sequence ID" value="CDW89302.1"/>
    <property type="molecule type" value="Genomic_DNA"/>
</dbReference>
<dbReference type="InterPro" id="IPR036770">
    <property type="entry name" value="Ankyrin_rpt-contain_sf"/>
</dbReference>
<evidence type="ECO:0000256" key="2">
    <source>
        <dbReference type="PROSITE-ProRule" id="PRU00023"/>
    </source>
</evidence>
<dbReference type="PROSITE" id="PS50012">
    <property type="entry name" value="RCC1_3"/>
    <property type="match status" value="3"/>
</dbReference>
<feature type="region of interest" description="Disordered" evidence="5">
    <location>
        <begin position="920"/>
        <end position="941"/>
    </location>
</feature>
<dbReference type="Pfam" id="PF00415">
    <property type="entry name" value="RCC1"/>
    <property type="match status" value="2"/>
</dbReference>
<evidence type="ECO:0000256" key="4">
    <source>
        <dbReference type="SAM" id="Coils"/>
    </source>
</evidence>
<dbReference type="PROSITE" id="PS50297">
    <property type="entry name" value="ANK_REP_REGION"/>
    <property type="match status" value="1"/>
</dbReference>
<feature type="coiled-coil region" evidence="4">
    <location>
        <begin position="1135"/>
        <end position="1162"/>
    </location>
</feature>
<dbReference type="InterPro" id="IPR003903">
    <property type="entry name" value="UIM_dom"/>
</dbReference>
<dbReference type="AlphaFoldDB" id="A0A078B7M4"/>
<feature type="repeat" description="RCC1" evidence="3">
    <location>
        <begin position="383"/>
        <end position="445"/>
    </location>
</feature>
<evidence type="ECO:0000256" key="3">
    <source>
        <dbReference type="PROSITE-ProRule" id="PRU00235"/>
    </source>
</evidence>
<feature type="compositionally biased region" description="Polar residues" evidence="5">
    <location>
        <begin position="1054"/>
        <end position="1063"/>
    </location>
</feature>
<dbReference type="PANTHER" id="PTHR22872">
    <property type="entry name" value="BTK-BINDING PROTEIN-RELATED"/>
    <property type="match status" value="1"/>
</dbReference>
<name>A0A078B7M4_STYLE</name>
<feature type="repeat" description="RCC1" evidence="3">
    <location>
        <begin position="240"/>
        <end position="267"/>
    </location>
</feature>
<evidence type="ECO:0000256" key="5">
    <source>
        <dbReference type="SAM" id="MobiDB-lite"/>
    </source>
</evidence>
<feature type="compositionally biased region" description="Basic residues" evidence="5">
    <location>
        <begin position="1205"/>
        <end position="1216"/>
    </location>
</feature>
<dbReference type="PROSITE" id="PS50088">
    <property type="entry name" value="ANK_REPEAT"/>
    <property type="match status" value="1"/>
</dbReference>
<feature type="compositionally biased region" description="Polar residues" evidence="5">
    <location>
        <begin position="1220"/>
        <end position="1229"/>
    </location>
</feature>
<proteinExistence type="predicted"/>
<dbReference type="SUPFAM" id="SSF48403">
    <property type="entry name" value="Ankyrin repeat"/>
    <property type="match status" value="1"/>
</dbReference>
<feature type="region of interest" description="Disordered" evidence="5">
    <location>
        <begin position="1199"/>
        <end position="1236"/>
    </location>
</feature>
<evidence type="ECO:0000313" key="7">
    <source>
        <dbReference type="Proteomes" id="UP000039865"/>
    </source>
</evidence>
<organism evidence="6 7">
    <name type="scientific">Stylonychia lemnae</name>
    <name type="common">Ciliate</name>
    <dbReference type="NCBI Taxonomy" id="5949"/>
    <lineage>
        <taxon>Eukaryota</taxon>
        <taxon>Sar</taxon>
        <taxon>Alveolata</taxon>
        <taxon>Ciliophora</taxon>
        <taxon>Intramacronucleata</taxon>
        <taxon>Spirotrichea</taxon>
        <taxon>Stichotrichia</taxon>
        <taxon>Sporadotrichida</taxon>
        <taxon>Oxytrichidae</taxon>
        <taxon>Stylonychinae</taxon>
        <taxon>Stylonychia</taxon>
    </lineage>
</organism>
<dbReference type="Gene3D" id="1.25.40.20">
    <property type="entry name" value="Ankyrin repeat-containing domain"/>
    <property type="match status" value="1"/>
</dbReference>
<dbReference type="InterPro" id="IPR009091">
    <property type="entry name" value="RCC1/BLIP-II"/>
</dbReference>
<dbReference type="OrthoDB" id="10256179at2759"/>